<evidence type="ECO:0000313" key="2">
    <source>
        <dbReference type="EMBL" id="CAF1421233.1"/>
    </source>
</evidence>
<reference evidence="3" key="1">
    <citation type="submission" date="2021-02" db="EMBL/GenBank/DDBJ databases">
        <authorList>
            <person name="Nowell W R."/>
        </authorList>
    </citation>
    <scope>NUCLEOTIDE SEQUENCE</scope>
</reference>
<dbReference type="OrthoDB" id="10042504at2759"/>
<sequence>MTLMALLQIINVLVFTTPFSITNAYFLARANFYKDAYYQAQEQFAQLFFNVFLAGLYVGSFYCYYIGSKQYRQQVSYALKKVLKCGNPERNRVMPLGENFCLATTRQLQAVSLH</sequence>
<feature type="transmembrane region" description="Helical" evidence="1">
    <location>
        <begin position="47"/>
        <end position="67"/>
    </location>
</feature>
<keyword evidence="4" id="KW-1185">Reference proteome</keyword>
<comment type="caution">
    <text evidence="3">The sequence shown here is derived from an EMBL/GenBank/DDBJ whole genome shotgun (WGS) entry which is preliminary data.</text>
</comment>
<accession>A0A815SFU4</accession>
<dbReference type="EMBL" id="CAJNOM010000532">
    <property type="protein sequence ID" value="CAF1488340.1"/>
    <property type="molecule type" value="Genomic_DNA"/>
</dbReference>
<protein>
    <submittedName>
        <fullName evidence="3">Uncharacterized protein</fullName>
    </submittedName>
</protein>
<proteinExistence type="predicted"/>
<evidence type="ECO:0000313" key="4">
    <source>
        <dbReference type="Proteomes" id="UP000663832"/>
    </source>
</evidence>
<dbReference type="Proteomes" id="UP000663877">
    <property type="component" value="Unassembled WGS sequence"/>
</dbReference>
<evidence type="ECO:0000313" key="3">
    <source>
        <dbReference type="EMBL" id="CAF1488340.1"/>
    </source>
</evidence>
<evidence type="ECO:0000256" key="1">
    <source>
        <dbReference type="SAM" id="Phobius"/>
    </source>
</evidence>
<dbReference type="Proteomes" id="UP000663832">
    <property type="component" value="Unassembled WGS sequence"/>
</dbReference>
<feature type="transmembrane region" description="Helical" evidence="1">
    <location>
        <begin position="6"/>
        <end position="26"/>
    </location>
</feature>
<gene>
    <name evidence="2" type="ORF">BJG266_LOCUS38785</name>
    <name evidence="3" type="ORF">QVE165_LOCUS42703</name>
</gene>
<organism evidence="3 4">
    <name type="scientific">Adineta steineri</name>
    <dbReference type="NCBI Taxonomy" id="433720"/>
    <lineage>
        <taxon>Eukaryota</taxon>
        <taxon>Metazoa</taxon>
        <taxon>Spiralia</taxon>
        <taxon>Gnathifera</taxon>
        <taxon>Rotifera</taxon>
        <taxon>Eurotatoria</taxon>
        <taxon>Bdelloidea</taxon>
        <taxon>Adinetida</taxon>
        <taxon>Adinetidae</taxon>
        <taxon>Adineta</taxon>
    </lineage>
</organism>
<keyword evidence="1" id="KW-0812">Transmembrane</keyword>
<dbReference type="EMBL" id="CAJNOI010001536">
    <property type="protein sequence ID" value="CAF1421233.1"/>
    <property type="molecule type" value="Genomic_DNA"/>
</dbReference>
<dbReference type="AlphaFoldDB" id="A0A815SFU4"/>
<keyword evidence="1" id="KW-0472">Membrane</keyword>
<name>A0A815SFU4_9BILA</name>
<keyword evidence="1" id="KW-1133">Transmembrane helix</keyword>